<organism evidence="8 9">
    <name type="scientific">Sphingomonas oryzagri</name>
    <dbReference type="NCBI Taxonomy" id="3042314"/>
    <lineage>
        <taxon>Bacteria</taxon>
        <taxon>Pseudomonadati</taxon>
        <taxon>Pseudomonadota</taxon>
        <taxon>Alphaproteobacteria</taxon>
        <taxon>Sphingomonadales</taxon>
        <taxon>Sphingomonadaceae</taxon>
        <taxon>Sphingomonas</taxon>
    </lineage>
</organism>
<feature type="transmembrane region" description="Helical" evidence="6">
    <location>
        <begin position="360"/>
        <end position="381"/>
    </location>
</feature>
<protein>
    <submittedName>
        <fullName evidence="8">ABC transporter permease</fullName>
    </submittedName>
</protein>
<dbReference type="RefSeq" id="WP_281045240.1">
    <property type="nucleotide sequence ID" value="NZ_JARYGZ010000002.1"/>
</dbReference>
<evidence type="ECO:0000256" key="2">
    <source>
        <dbReference type="ARBA" id="ARBA00022692"/>
    </source>
</evidence>
<sequence>MRQLFASAWVIARRDYVSTVFSRIFLLFLLTPVFPVIFGGVFASLGTDSGPGPSAPVVAVVANAGDAQHLTAARDRLVRRLGPDALPRLSFLPPGQKPATWLLEGERRYDALLVGVTGDPHFTLAAHAPASLSDDVGLIVDTARADAALGERAPPPVDLGTARAPSPPGDRKQDGTGIAKAAQTGLFIILVMLAGMSLSTFIEEKSNKVIEVLAAAVPVDAIFLGKLCSMLAIALTFVGAWSVVIAGGVLAFKPAIVMGLPVPAVGWPAFVALLIAYFVGNYLLLGAVFLGIGSQAGSPREVQVMALPVTMLQLVLYGFASAGVAHPDRWVSIAAAIFPWSSPLAMIARAAELPALWPHLLALAWQILWLVLALRVAAAMFRRAVLKSGGGWRWWSRSKTAEAVSNLGVP</sequence>
<evidence type="ECO:0000313" key="8">
    <source>
        <dbReference type="EMBL" id="MDH7639879.1"/>
    </source>
</evidence>
<dbReference type="InterPro" id="IPR013525">
    <property type="entry name" value="ABC2_TM"/>
</dbReference>
<feature type="region of interest" description="Disordered" evidence="5">
    <location>
        <begin position="151"/>
        <end position="176"/>
    </location>
</feature>
<dbReference type="EMBL" id="JARYGZ010000002">
    <property type="protein sequence ID" value="MDH7639879.1"/>
    <property type="molecule type" value="Genomic_DNA"/>
</dbReference>
<feature type="transmembrane region" description="Helical" evidence="6">
    <location>
        <begin position="304"/>
        <end position="324"/>
    </location>
</feature>
<gene>
    <name evidence="8" type="ORF">QGN17_14180</name>
</gene>
<keyword evidence="2 6" id="KW-0812">Transmembrane</keyword>
<evidence type="ECO:0000256" key="5">
    <source>
        <dbReference type="SAM" id="MobiDB-lite"/>
    </source>
</evidence>
<reference evidence="8" key="1">
    <citation type="submission" date="2023-04" db="EMBL/GenBank/DDBJ databases">
        <title>Sphingomonas sp. MAHUQ-71 isolated from rice field.</title>
        <authorList>
            <person name="Huq M.A."/>
        </authorList>
    </citation>
    <scope>NUCLEOTIDE SEQUENCE</scope>
    <source>
        <strain evidence="8">MAHUQ-71</strain>
    </source>
</reference>
<accession>A0ABT6N3J7</accession>
<comment type="subcellular location">
    <subcellularLocation>
        <location evidence="1">Membrane</location>
        <topology evidence="1">Multi-pass membrane protein</topology>
    </subcellularLocation>
</comment>
<name>A0ABT6N3J7_9SPHN</name>
<keyword evidence="3 6" id="KW-1133">Transmembrane helix</keyword>
<comment type="caution">
    <text evidence="8">The sequence shown here is derived from an EMBL/GenBank/DDBJ whole genome shotgun (WGS) entry which is preliminary data.</text>
</comment>
<feature type="domain" description="ABC-2 type transporter transmembrane" evidence="7">
    <location>
        <begin position="184"/>
        <end position="373"/>
    </location>
</feature>
<feature type="transmembrane region" description="Helical" evidence="6">
    <location>
        <begin position="24"/>
        <end position="45"/>
    </location>
</feature>
<evidence type="ECO:0000256" key="3">
    <source>
        <dbReference type="ARBA" id="ARBA00022989"/>
    </source>
</evidence>
<keyword evidence="4 6" id="KW-0472">Membrane</keyword>
<proteinExistence type="predicted"/>
<keyword evidence="9" id="KW-1185">Reference proteome</keyword>
<evidence type="ECO:0000259" key="7">
    <source>
        <dbReference type="Pfam" id="PF12698"/>
    </source>
</evidence>
<feature type="transmembrane region" description="Helical" evidence="6">
    <location>
        <begin position="231"/>
        <end position="252"/>
    </location>
</feature>
<evidence type="ECO:0000256" key="1">
    <source>
        <dbReference type="ARBA" id="ARBA00004141"/>
    </source>
</evidence>
<evidence type="ECO:0000256" key="4">
    <source>
        <dbReference type="ARBA" id="ARBA00023136"/>
    </source>
</evidence>
<feature type="transmembrane region" description="Helical" evidence="6">
    <location>
        <begin position="264"/>
        <end position="292"/>
    </location>
</feature>
<feature type="transmembrane region" description="Helical" evidence="6">
    <location>
        <begin position="181"/>
        <end position="202"/>
    </location>
</feature>
<dbReference type="Proteomes" id="UP001160625">
    <property type="component" value="Unassembled WGS sequence"/>
</dbReference>
<evidence type="ECO:0000256" key="6">
    <source>
        <dbReference type="SAM" id="Phobius"/>
    </source>
</evidence>
<evidence type="ECO:0000313" key="9">
    <source>
        <dbReference type="Proteomes" id="UP001160625"/>
    </source>
</evidence>
<dbReference type="Pfam" id="PF12698">
    <property type="entry name" value="ABC2_membrane_3"/>
    <property type="match status" value="1"/>
</dbReference>